<keyword evidence="5" id="KW-1185">Reference proteome</keyword>
<protein>
    <submittedName>
        <fullName evidence="4">Uncharacterized protein</fullName>
    </submittedName>
</protein>
<dbReference type="Pfam" id="PF22910">
    <property type="entry name" value="EDR4-like_1st"/>
    <property type="match status" value="1"/>
</dbReference>
<dbReference type="OrthoDB" id="2020426at2759"/>
<organism evidence="4 5">
    <name type="scientific">Morus notabilis</name>
    <dbReference type="NCBI Taxonomy" id="981085"/>
    <lineage>
        <taxon>Eukaryota</taxon>
        <taxon>Viridiplantae</taxon>
        <taxon>Streptophyta</taxon>
        <taxon>Embryophyta</taxon>
        <taxon>Tracheophyta</taxon>
        <taxon>Spermatophyta</taxon>
        <taxon>Magnoliopsida</taxon>
        <taxon>eudicotyledons</taxon>
        <taxon>Gunneridae</taxon>
        <taxon>Pentapetalae</taxon>
        <taxon>rosids</taxon>
        <taxon>fabids</taxon>
        <taxon>Rosales</taxon>
        <taxon>Moraceae</taxon>
        <taxon>Moreae</taxon>
        <taxon>Morus</taxon>
    </lineage>
</organism>
<feature type="region of interest" description="Disordered" evidence="1">
    <location>
        <begin position="290"/>
        <end position="309"/>
    </location>
</feature>
<dbReference type="KEGG" id="mnt:21395295"/>
<dbReference type="PANTHER" id="PTHR31105">
    <property type="entry name" value="EXTRA-LARGE G-PROTEIN-LIKE"/>
    <property type="match status" value="1"/>
</dbReference>
<evidence type="ECO:0000256" key="1">
    <source>
        <dbReference type="SAM" id="MobiDB-lite"/>
    </source>
</evidence>
<feature type="compositionally biased region" description="Polar residues" evidence="1">
    <location>
        <begin position="580"/>
        <end position="595"/>
    </location>
</feature>
<dbReference type="InterPro" id="IPR055126">
    <property type="entry name" value="EDR4-like_N"/>
</dbReference>
<feature type="region of interest" description="Disordered" evidence="1">
    <location>
        <begin position="665"/>
        <end position="687"/>
    </location>
</feature>
<dbReference type="InterPro" id="IPR021480">
    <property type="entry name" value="Zinc_ribbon_12"/>
</dbReference>
<dbReference type="eggNOG" id="ENOG502QTCM">
    <property type="taxonomic scope" value="Eukaryota"/>
</dbReference>
<proteinExistence type="predicted"/>
<feature type="region of interest" description="Disordered" evidence="1">
    <location>
        <begin position="46"/>
        <end position="95"/>
    </location>
</feature>
<evidence type="ECO:0000259" key="3">
    <source>
        <dbReference type="Pfam" id="PF22910"/>
    </source>
</evidence>
<feature type="domain" description="Probable zinc-ribbon" evidence="2">
    <location>
        <begin position="511"/>
        <end position="554"/>
    </location>
</feature>
<evidence type="ECO:0000259" key="2">
    <source>
        <dbReference type="Pfam" id="PF11331"/>
    </source>
</evidence>
<dbReference type="AlphaFoldDB" id="W9RY80"/>
<feature type="domain" description="Enhanced disease resistance 4-like N-terminal" evidence="3">
    <location>
        <begin position="6"/>
        <end position="39"/>
    </location>
</feature>
<reference evidence="5" key="1">
    <citation type="submission" date="2013-01" db="EMBL/GenBank/DDBJ databases">
        <title>Draft Genome Sequence of a Mulberry Tree, Morus notabilis C.K. Schneid.</title>
        <authorList>
            <person name="He N."/>
            <person name="Zhao S."/>
        </authorList>
    </citation>
    <scope>NUCLEOTIDE SEQUENCE</scope>
</reference>
<feature type="region of interest" description="Disordered" evidence="1">
    <location>
        <begin position="572"/>
        <end position="595"/>
    </location>
</feature>
<evidence type="ECO:0000313" key="5">
    <source>
        <dbReference type="Proteomes" id="UP000030645"/>
    </source>
</evidence>
<feature type="compositionally biased region" description="Basic and acidic residues" evidence="1">
    <location>
        <begin position="290"/>
        <end position="303"/>
    </location>
</feature>
<sequence>MAEGSKVRLVRCPKCDNLLPELPDYSVYQCGGCGAILRAKKRYADNDMLSEKSDEEKGGGDSEKLEKLVEKGSDNSNFASESEMEDSGNEHVRRKERAFVEKKANFIRGGLQRTEKKQVLVGKDTSVSEEYKDLRLDQCVEEREYGSVDRYTRLSEHQMDPRTCGTGRYRDMSRSESVNSSLEEISTQVNRFTGSLRSRAGMGWSGVERGSRLEGLYGNNSVSDQERARTFGYPDEGTSNYDPYLFRDHERQIISGQHVKVPDGVKNLEQERAEILRKLDELKEQLSRSYHVADKPKEREPTDRTLPYPYGIQVPYNVSMQPPALDKQVPRPPHYNYSHGSVPHTNHHHVDMHNLYPPRKHSLNKIPEYDDPFQPQLTRKPHRLPPHQYQHVSPHEYYSGQYRTFDLVESIASYPHETFSHAPTCACLSCYNQNLQVPPSVPHTKAPINPNFYRHGDPVGFGPQSCPPSESLHQHLHTRWPGDLESEHNSYGQPRRVAATCKTGRLYHPIAGGAPFITCHKCFELLKLPRKLGISGSNEQRLRCGACSAVILLEMENKKLIMSDPSELKRLSAEGDENSQEVSNDSLVSSGSLNANGTSSCTEDFKKSGYNFQSALVQDERLNLDEFEKRRGHTLSSSISSREDESFDCVISREDVSVSAEMPLKNVLSPKPPRSPVWQESDSPKHAMNRYGQGNKSKRMEHDNEVFSMVSMGENSVKDTMEATELDVSFEEYQNSSLSQDSTEICKEEDRFKFSKGSDTFFAGFIRKSFRDFSKSNYGGMGEKPKVFINGQPLPDRVVKRAEKFAGPIRPGDYWYDFRAGFWGVMGQPCLGIIPPFIEEFNYPMPTNCGAGNTGVYVNGRELNQRDLDLLAERGLPTTSEKFYIIEISGKVMDEDTGEELDKLGRLAPTVERTKLGFGMKVPKNGLVIRS</sequence>
<gene>
    <name evidence="4" type="ORF">L484_012064</name>
</gene>
<dbReference type="PANTHER" id="PTHR31105:SF42">
    <property type="entry name" value="OS02G0258300 PROTEIN"/>
    <property type="match status" value="1"/>
</dbReference>
<dbReference type="Pfam" id="PF11331">
    <property type="entry name" value="Zn_ribbon_12"/>
    <property type="match status" value="1"/>
</dbReference>
<dbReference type="STRING" id="981085.W9RY80"/>
<accession>W9RY80</accession>
<evidence type="ECO:0000313" key="4">
    <source>
        <dbReference type="EMBL" id="EXC02937.1"/>
    </source>
</evidence>
<name>W9RY80_9ROSA</name>
<dbReference type="Proteomes" id="UP000030645">
    <property type="component" value="Unassembled WGS sequence"/>
</dbReference>
<dbReference type="InterPro" id="IPR040244">
    <property type="entry name" value="EDR4-like"/>
</dbReference>
<dbReference type="EMBL" id="KE345372">
    <property type="protein sequence ID" value="EXC02937.1"/>
    <property type="molecule type" value="Genomic_DNA"/>
</dbReference>
<feature type="compositionally biased region" description="Basic and acidic residues" evidence="1">
    <location>
        <begin position="46"/>
        <end position="73"/>
    </location>
</feature>
<feature type="region of interest" description="Disordered" evidence="1">
    <location>
        <begin position="159"/>
        <end position="182"/>
    </location>
</feature>
<dbReference type="GO" id="GO:1900150">
    <property type="term" value="P:regulation of defense response to fungus"/>
    <property type="evidence" value="ECO:0007669"/>
    <property type="project" value="InterPro"/>
</dbReference>